<feature type="transmembrane region" description="Helical" evidence="6">
    <location>
        <begin position="190"/>
        <end position="209"/>
    </location>
</feature>
<comment type="similarity">
    <text evidence="2">Belongs to the TMEM86 family.</text>
</comment>
<dbReference type="EMBL" id="JAUQUB010000001">
    <property type="protein sequence ID" value="MDO7881675.1"/>
    <property type="molecule type" value="Genomic_DNA"/>
</dbReference>
<reference evidence="7 8" key="1">
    <citation type="submission" date="2023-07" db="EMBL/GenBank/DDBJ databases">
        <title>Protaetiibacter sp. nov WY-16 isolated from soil.</title>
        <authorList>
            <person name="Liu B."/>
            <person name="Wan Y."/>
        </authorList>
    </citation>
    <scope>NUCLEOTIDE SEQUENCE [LARGE SCALE GENOMIC DNA]</scope>
    <source>
        <strain evidence="7 8">WY-16</strain>
    </source>
</reference>
<name>A0ABT9BKY2_9MICO</name>
<feature type="transmembrane region" description="Helical" evidence="6">
    <location>
        <begin position="79"/>
        <end position="98"/>
    </location>
</feature>
<evidence type="ECO:0000256" key="1">
    <source>
        <dbReference type="ARBA" id="ARBA00004141"/>
    </source>
</evidence>
<feature type="transmembrane region" description="Helical" evidence="6">
    <location>
        <begin position="110"/>
        <end position="127"/>
    </location>
</feature>
<evidence type="ECO:0000256" key="5">
    <source>
        <dbReference type="ARBA" id="ARBA00023136"/>
    </source>
</evidence>
<feature type="transmembrane region" description="Helical" evidence="6">
    <location>
        <begin position="55"/>
        <end position="73"/>
    </location>
</feature>
<keyword evidence="5 6" id="KW-0472">Membrane</keyword>
<dbReference type="PANTHER" id="PTHR31885:SF6">
    <property type="entry name" value="GH04784P"/>
    <property type="match status" value="1"/>
</dbReference>
<dbReference type="RefSeq" id="WP_305002082.1">
    <property type="nucleotide sequence ID" value="NZ_JAUQUB010000001.1"/>
</dbReference>
<evidence type="ECO:0000256" key="6">
    <source>
        <dbReference type="SAM" id="Phobius"/>
    </source>
</evidence>
<comment type="caution">
    <text evidence="7">The sequence shown here is derived from an EMBL/GenBank/DDBJ whole genome shotgun (WGS) entry which is preliminary data.</text>
</comment>
<gene>
    <name evidence="7" type="ORF">Q5716_05465</name>
</gene>
<dbReference type="InterPro" id="IPR012506">
    <property type="entry name" value="TMEM86B-like"/>
</dbReference>
<evidence type="ECO:0000313" key="8">
    <source>
        <dbReference type="Proteomes" id="UP001241072"/>
    </source>
</evidence>
<sequence length="220" mass="23579">MKRSWAFAPFVLVGLAHLYCLVADLYWPALVTKFSLMPALLLALLVALPRLRSEIALWASLAIGFSWAGDILLADPGDLGFLLGLGCFLLAHALYLVLYVRPLHSRRWGWWPLLFLAWWGALLVVLVPHIGALAVPVVIYGLVMCAAAAAATATTPLVAVGATLFLVSDTVLALRFFLPGFSLWEADAVIMAPYIAGQGLIVAGAVLVAQHRVASRAPVA</sequence>
<protein>
    <submittedName>
        <fullName evidence="7">Lysoplasmalogenase family protein</fullName>
    </submittedName>
</protein>
<comment type="subcellular location">
    <subcellularLocation>
        <location evidence="1">Membrane</location>
        <topology evidence="1">Multi-pass membrane protein</topology>
    </subcellularLocation>
</comment>
<keyword evidence="8" id="KW-1185">Reference proteome</keyword>
<proteinExistence type="inferred from homology"/>
<organism evidence="7 8">
    <name type="scientific">Antiquaquibacter soli</name>
    <dbReference type="NCBI Taxonomy" id="3064523"/>
    <lineage>
        <taxon>Bacteria</taxon>
        <taxon>Bacillati</taxon>
        <taxon>Actinomycetota</taxon>
        <taxon>Actinomycetes</taxon>
        <taxon>Micrococcales</taxon>
        <taxon>Microbacteriaceae</taxon>
        <taxon>Antiquaquibacter</taxon>
    </lineage>
</organism>
<dbReference type="PANTHER" id="PTHR31885">
    <property type="entry name" value="GH04784P"/>
    <property type="match status" value="1"/>
</dbReference>
<keyword evidence="3 6" id="KW-0812">Transmembrane</keyword>
<dbReference type="Pfam" id="PF07947">
    <property type="entry name" value="YhhN"/>
    <property type="match status" value="1"/>
</dbReference>
<keyword evidence="4 6" id="KW-1133">Transmembrane helix</keyword>
<feature type="transmembrane region" description="Helical" evidence="6">
    <location>
        <begin position="30"/>
        <end position="48"/>
    </location>
</feature>
<feature type="transmembrane region" description="Helical" evidence="6">
    <location>
        <begin position="133"/>
        <end position="150"/>
    </location>
</feature>
<dbReference type="Proteomes" id="UP001241072">
    <property type="component" value="Unassembled WGS sequence"/>
</dbReference>
<accession>A0ABT9BKY2</accession>
<evidence type="ECO:0000256" key="3">
    <source>
        <dbReference type="ARBA" id="ARBA00022692"/>
    </source>
</evidence>
<feature type="transmembrane region" description="Helical" evidence="6">
    <location>
        <begin position="157"/>
        <end position="178"/>
    </location>
</feature>
<evidence type="ECO:0000313" key="7">
    <source>
        <dbReference type="EMBL" id="MDO7881675.1"/>
    </source>
</evidence>
<evidence type="ECO:0000256" key="4">
    <source>
        <dbReference type="ARBA" id="ARBA00022989"/>
    </source>
</evidence>
<evidence type="ECO:0000256" key="2">
    <source>
        <dbReference type="ARBA" id="ARBA00007375"/>
    </source>
</evidence>